<dbReference type="RefSeq" id="WP_172583422.1">
    <property type="nucleotide sequence ID" value="NZ_LT991978.1"/>
</dbReference>
<accession>A0A375IUT9</accession>
<dbReference type="Proteomes" id="UP000255505">
    <property type="component" value="Plasmid III"/>
</dbReference>
<reference evidence="2 3" key="1">
    <citation type="submission" date="2018-01" db="EMBL/GenBank/DDBJ databases">
        <authorList>
            <person name="Gaut B.S."/>
            <person name="Morton B.R."/>
            <person name="Clegg M.T."/>
            <person name="Duvall M.R."/>
        </authorList>
    </citation>
    <scope>NUCLEOTIDE SEQUENCE [LARGE SCALE GENOMIC DNA]</scope>
    <source>
        <strain evidence="2">Cupriavidus taiwanensis LMG 19425</strain>
        <plasmid evidence="3">Plasmid iii</plasmid>
    </source>
</reference>
<feature type="transmembrane region" description="Helical" evidence="1">
    <location>
        <begin position="41"/>
        <end position="61"/>
    </location>
</feature>
<protein>
    <submittedName>
        <fullName evidence="2">Uncharacterized protein</fullName>
    </submittedName>
</protein>
<dbReference type="AlphaFoldDB" id="A0A375IUT9"/>
<keyword evidence="1" id="KW-1133">Transmembrane helix</keyword>
<sequence length="112" mass="12266">MLACPTPHLRRGARGHIEGQPARPKVRTALAHPYRRDNLPAVYPSLYVLIIALLLGVSIAVDNITVMEGLRLFKIAGDYPITSALRKVLLIDCKAFGAEASTPEMREICVVC</sequence>
<evidence type="ECO:0000256" key="1">
    <source>
        <dbReference type="SAM" id="Phobius"/>
    </source>
</evidence>
<gene>
    <name evidence="2" type="ORF">CT19425_P30041</name>
</gene>
<keyword evidence="2" id="KW-0614">Plasmid</keyword>
<evidence type="ECO:0000313" key="3">
    <source>
        <dbReference type="Proteomes" id="UP000255505"/>
    </source>
</evidence>
<proteinExistence type="predicted"/>
<name>A0A375IUT9_9BURK</name>
<evidence type="ECO:0000313" key="2">
    <source>
        <dbReference type="EMBL" id="SPK77192.1"/>
    </source>
</evidence>
<keyword evidence="1" id="KW-0472">Membrane</keyword>
<geneLocation type="plasmid" evidence="2">
    <name>III</name>
</geneLocation>
<keyword evidence="1" id="KW-0812">Transmembrane</keyword>
<dbReference type="EMBL" id="LT991978">
    <property type="protein sequence ID" value="SPK77192.1"/>
    <property type="molecule type" value="Genomic_DNA"/>
</dbReference>
<organism evidence="2 3">
    <name type="scientific">Cupriavidus taiwanensis</name>
    <dbReference type="NCBI Taxonomy" id="164546"/>
    <lineage>
        <taxon>Bacteria</taxon>
        <taxon>Pseudomonadati</taxon>
        <taxon>Pseudomonadota</taxon>
        <taxon>Betaproteobacteria</taxon>
        <taxon>Burkholderiales</taxon>
        <taxon>Burkholderiaceae</taxon>
        <taxon>Cupriavidus</taxon>
    </lineage>
</organism>